<keyword evidence="1" id="KW-0812">Transmembrane</keyword>
<keyword evidence="1" id="KW-1133">Transmembrane helix</keyword>
<sequence>MTDYRTNDAERGTHTTIIERRGGGGTIILAIVLLAAVVVGAWYLFTVAPAQSAKDKAITGAATSVSHAADKVGDAASGGSSN</sequence>
<protein>
    <submittedName>
        <fullName evidence="2">Uncharacterized protein</fullName>
    </submittedName>
</protein>
<dbReference type="EMBL" id="JARYGZ010000001">
    <property type="protein sequence ID" value="MDH7637494.1"/>
    <property type="molecule type" value="Genomic_DNA"/>
</dbReference>
<reference evidence="2" key="1">
    <citation type="submission" date="2023-04" db="EMBL/GenBank/DDBJ databases">
        <title>Sphingomonas sp. MAHUQ-71 isolated from rice field.</title>
        <authorList>
            <person name="Huq M.A."/>
        </authorList>
    </citation>
    <scope>NUCLEOTIDE SEQUENCE</scope>
    <source>
        <strain evidence="2">MAHUQ-71</strain>
    </source>
</reference>
<evidence type="ECO:0000256" key="1">
    <source>
        <dbReference type="SAM" id="Phobius"/>
    </source>
</evidence>
<dbReference type="RefSeq" id="WP_281042847.1">
    <property type="nucleotide sequence ID" value="NZ_JARYGZ010000001.1"/>
</dbReference>
<keyword evidence="3" id="KW-1185">Reference proteome</keyword>
<evidence type="ECO:0000313" key="2">
    <source>
        <dbReference type="EMBL" id="MDH7637494.1"/>
    </source>
</evidence>
<accession>A0ABT6MWU0</accession>
<feature type="transmembrane region" description="Helical" evidence="1">
    <location>
        <begin position="27"/>
        <end position="45"/>
    </location>
</feature>
<keyword evidence="1" id="KW-0472">Membrane</keyword>
<dbReference type="Proteomes" id="UP001160625">
    <property type="component" value="Unassembled WGS sequence"/>
</dbReference>
<organism evidence="2 3">
    <name type="scientific">Sphingomonas oryzagri</name>
    <dbReference type="NCBI Taxonomy" id="3042314"/>
    <lineage>
        <taxon>Bacteria</taxon>
        <taxon>Pseudomonadati</taxon>
        <taxon>Pseudomonadota</taxon>
        <taxon>Alphaproteobacteria</taxon>
        <taxon>Sphingomonadales</taxon>
        <taxon>Sphingomonadaceae</taxon>
        <taxon>Sphingomonas</taxon>
    </lineage>
</organism>
<gene>
    <name evidence="2" type="ORF">QGN17_02005</name>
</gene>
<evidence type="ECO:0000313" key="3">
    <source>
        <dbReference type="Proteomes" id="UP001160625"/>
    </source>
</evidence>
<name>A0ABT6MWU0_9SPHN</name>
<proteinExistence type="predicted"/>
<comment type="caution">
    <text evidence="2">The sequence shown here is derived from an EMBL/GenBank/DDBJ whole genome shotgun (WGS) entry which is preliminary data.</text>
</comment>